<proteinExistence type="predicted"/>
<evidence type="ECO:0000313" key="2">
    <source>
        <dbReference type="EMBL" id="KAJ6834335.1"/>
    </source>
</evidence>
<comment type="caution">
    <text evidence="2">The sequence shown here is derived from an EMBL/GenBank/DDBJ whole genome shotgun (WGS) entry which is preliminary data.</text>
</comment>
<organism evidence="2 3">
    <name type="scientific">Iris pallida</name>
    <name type="common">Sweet iris</name>
    <dbReference type="NCBI Taxonomy" id="29817"/>
    <lineage>
        <taxon>Eukaryota</taxon>
        <taxon>Viridiplantae</taxon>
        <taxon>Streptophyta</taxon>
        <taxon>Embryophyta</taxon>
        <taxon>Tracheophyta</taxon>
        <taxon>Spermatophyta</taxon>
        <taxon>Magnoliopsida</taxon>
        <taxon>Liliopsida</taxon>
        <taxon>Asparagales</taxon>
        <taxon>Iridaceae</taxon>
        <taxon>Iridoideae</taxon>
        <taxon>Irideae</taxon>
        <taxon>Iris</taxon>
    </lineage>
</organism>
<dbReference type="AlphaFoldDB" id="A0AAX6H1I4"/>
<feature type="compositionally biased region" description="Pro residues" evidence="1">
    <location>
        <begin position="1"/>
        <end position="12"/>
    </location>
</feature>
<accession>A0AAX6H1I4</accession>
<protein>
    <submittedName>
        <fullName evidence="2">Uncharacterized protein</fullName>
    </submittedName>
</protein>
<feature type="compositionally biased region" description="Basic and acidic residues" evidence="1">
    <location>
        <begin position="14"/>
        <end position="29"/>
    </location>
</feature>
<dbReference type="EMBL" id="JANAVB010014512">
    <property type="protein sequence ID" value="KAJ6834335.1"/>
    <property type="molecule type" value="Genomic_DNA"/>
</dbReference>
<feature type="region of interest" description="Disordered" evidence="1">
    <location>
        <begin position="1"/>
        <end position="30"/>
    </location>
</feature>
<reference evidence="2" key="2">
    <citation type="submission" date="2023-04" db="EMBL/GenBank/DDBJ databases">
        <authorList>
            <person name="Bruccoleri R.E."/>
            <person name="Oakeley E.J."/>
            <person name="Faust A.-M."/>
            <person name="Dessus-Babus S."/>
            <person name="Altorfer M."/>
            <person name="Burckhardt D."/>
            <person name="Oertli M."/>
            <person name="Naumann U."/>
            <person name="Petersen F."/>
            <person name="Wong J."/>
        </authorList>
    </citation>
    <scope>NUCLEOTIDE SEQUENCE</scope>
    <source>
        <strain evidence="2">GSM-AAB239-AS_SAM_17_03QT</strain>
        <tissue evidence="2">Leaf</tissue>
    </source>
</reference>
<gene>
    <name evidence="2" type="ORF">M6B38_335265</name>
</gene>
<name>A0AAX6H1I4_IRIPA</name>
<dbReference type="Proteomes" id="UP001140949">
    <property type="component" value="Unassembled WGS sequence"/>
</dbReference>
<evidence type="ECO:0000256" key="1">
    <source>
        <dbReference type="SAM" id="MobiDB-lite"/>
    </source>
</evidence>
<reference evidence="2" key="1">
    <citation type="journal article" date="2023" name="GigaByte">
        <title>Genome assembly of the bearded iris, Iris pallida Lam.</title>
        <authorList>
            <person name="Bruccoleri R.E."/>
            <person name="Oakeley E.J."/>
            <person name="Faust A.M.E."/>
            <person name="Altorfer M."/>
            <person name="Dessus-Babus S."/>
            <person name="Burckhardt D."/>
            <person name="Oertli M."/>
            <person name="Naumann U."/>
            <person name="Petersen F."/>
            <person name="Wong J."/>
        </authorList>
    </citation>
    <scope>NUCLEOTIDE SEQUENCE</scope>
    <source>
        <strain evidence="2">GSM-AAB239-AS_SAM_17_03QT</strain>
    </source>
</reference>
<keyword evidence="3" id="KW-1185">Reference proteome</keyword>
<evidence type="ECO:0000313" key="3">
    <source>
        <dbReference type="Proteomes" id="UP001140949"/>
    </source>
</evidence>
<sequence length="72" mass="8203">MESPSPLAPPPETLWRHPSDELQPPREELSPPALFPSSGELCESLPYLNLNSPFPFSFLLLYELWFNFCLLG</sequence>